<proteinExistence type="predicted"/>
<protein>
    <submittedName>
        <fullName evidence="4">Uncharacterized protein</fullName>
    </submittedName>
</protein>
<dbReference type="InterPro" id="IPR036770">
    <property type="entry name" value="Ankyrin_rpt-contain_sf"/>
</dbReference>
<keyword evidence="2 3" id="KW-0040">ANK repeat</keyword>
<dbReference type="SMART" id="SM00248">
    <property type="entry name" value="ANK"/>
    <property type="match status" value="2"/>
</dbReference>
<name>A0A7M5V2P7_9CNID</name>
<evidence type="ECO:0000256" key="2">
    <source>
        <dbReference type="ARBA" id="ARBA00023043"/>
    </source>
</evidence>
<organism evidence="4 5">
    <name type="scientific">Clytia hemisphaerica</name>
    <dbReference type="NCBI Taxonomy" id="252671"/>
    <lineage>
        <taxon>Eukaryota</taxon>
        <taxon>Metazoa</taxon>
        <taxon>Cnidaria</taxon>
        <taxon>Hydrozoa</taxon>
        <taxon>Hydroidolina</taxon>
        <taxon>Leptothecata</taxon>
        <taxon>Obeliida</taxon>
        <taxon>Clytiidae</taxon>
        <taxon>Clytia</taxon>
    </lineage>
</organism>
<dbReference type="PROSITE" id="PS50297">
    <property type="entry name" value="ANK_REP_REGION"/>
    <property type="match status" value="1"/>
</dbReference>
<dbReference type="Pfam" id="PF12796">
    <property type="entry name" value="Ank_2"/>
    <property type="match status" value="1"/>
</dbReference>
<accession>A0A7M5V2P7</accession>
<dbReference type="OrthoDB" id="194358at2759"/>
<sequence length="230" mass="25433">MAQISQNISDTLRNVNLQNPTLSTLAKKGNESLIQRFLTENLQISGDEENKMQSQLYIASFWGFADVVKTLLENGADANAQNPDTLWTPLHAASFQEHGKVIMLLLQKKADPWLEDFEGRSSVDFGSASDKIWPLFASCGCTKTSRNVLIEKGVIRKKIDDGNVGQTGNRTENSLRSGNMNNLINYENRALNIDKTNERSAYAASIDGDVLAGDDSSMKTGDQPSFNAWR</sequence>
<dbReference type="PANTHER" id="PTHR24171">
    <property type="entry name" value="ANKYRIN REPEAT DOMAIN-CONTAINING PROTEIN 39-RELATED"/>
    <property type="match status" value="1"/>
</dbReference>
<evidence type="ECO:0000256" key="1">
    <source>
        <dbReference type="ARBA" id="ARBA00022737"/>
    </source>
</evidence>
<dbReference type="SUPFAM" id="SSF48403">
    <property type="entry name" value="Ankyrin repeat"/>
    <property type="match status" value="1"/>
</dbReference>
<keyword evidence="5" id="KW-1185">Reference proteome</keyword>
<dbReference type="InterPro" id="IPR002110">
    <property type="entry name" value="Ankyrin_rpt"/>
</dbReference>
<evidence type="ECO:0000313" key="4">
    <source>
        <dbReference type="EnsemblMetazoa" id="CLYHEMP001382.1"/>
    </source>
</evidence>
<feature type="repeat" description="ANK" evidence="3">
    <location>
        <begin position="51"/>
        <end position="83"/>
    </location>
</feature>
<reference evidence="4" key="1">
    <citation type="submission" date="2021-01" db="UniProtKB">
        <authorList>
            <consortium name="EnsemblMetazoa"/>
        </authorList>
    </citation>
    <scope>IDENTIFICATION</scope>
</reference>
<keyword evidence="1" id="KW-0677">Repeat</keyword>
<dbReference type="EnsemblMetazoa" id="CLYHEMT001382.1">
    <property type="protein sequence ID" value="CLYHEMP001382.1"/>
    <property type="gene ID" value="CLYHEMG001382"/>
</dbReference>
<evidence type="ECO:0000256" key="3">
    <source>
        <dbReference type="PROSITE-ProRule" id="PRU00023"/>
    </source>
</evidence>
<dbReference type="GeneID" id="136807246"/>
<dbReference type="Proteomes" id="UP000594262">
    <property type="component" value="Unplaced"/>
</dbReference>
<dbReference type="Gene3D" id="1.25.40.20">
    <property type="entry name" value="Ankyrin repeat-containing domain"/>
    <property type="match status" value="1"/>
</dbReference>
<dbReference type="PROSITE" id="PS50088">
    <property type="entry name" value="ANK_REPEAT"/>
    <property type="match status" value="1"/>
</dbReference>
<dbReference type="RefSeq" id="XP_066919947.1">
    <property type="nucleotide sequence ID" value="XM_067063846.1"/>
</dbReference>
<dbReference type="AlphaFoldDB" id="A0A7M5V2P7"/>
<evidence type="ECO:0000313" key="5">
    <source>
        <dbReference type="Proteomes" id="UP000594262"/>
    </source>
</evidence>